<dbReference type="STRING" id="290397.Adeh_0814"/>
<feature type="transmembrane region" description="Helical" evidence="7">
    <location>
        <begin position="96"/>
        <end position="117"/>
    </location>
</feature>
<dbReference type="GO" id="GO:0016020">
    <property type="term" value="C:membrane"/>
    <property type="evidence" value="ECO:0007669"/>
    <property type="project" value="UniProtKB-SubCell"/>
</dbReference>
<evidence type="ECO:0000313" key="9">
    <source>
        <dbReference type="EMBL" id="ABC80589.1"/>
    </source>
</evidence>
<evidence type="ECO:0000259" key="8">
    <source>
        <dbReference type="Pfam" id="PF05140"/>
    </source>
</evidence>
<evidence type="ECO:0000256" key="4">
    <source>
        <dbReference type="ARBA" id="ARBA00022989"/>
    </source>
</evidence>
<dbReference type="AlphaFoldDB" id="Q2IP61"/>
<comment type="subcellular location">
    <subcellularLocation>
        <location evidence="1">Membrane</location>
        <topology evidence="1">Multi-pass membrane protein</topology>
    </subcellularLocation>
</comment>
<name>Q2IP61_ANADE</name>
<dbReference type="eggNOG" id="COG1333">
    <property type="taxonomic scope" value="Bacteria"/>
</dbReference>
<dbReference type="InterPro" id="IPR023494">
    <property type="entry name" value="Cyt_c_bgen_Ccs1/CcsB/ResB"/>
</dbReference>
<evidence type="ECO:0000256" key="1">
    <source>
        <dbReference type="ARBA" id="ARBA00004141"/>
    </source>
</evidence>
<keyword evidence="3" id="KW-0201">Cytochrome c-type biogenesis</keyword>
<feature type="domain" description="ResB-like" evidence="8">
    <location>
        <begin position="97"/>
        <end position="170"/>
    </location>
</feature>
<evidence type="ECO:0000256" key="6">
    <source>
        <dbReference type="SAM" id="MobiDB-lite"/>
    </source>
</evidence>
<evidence type="ECO:0000256" key="5">
    <source>
        <dbReference type="ARBA" id="ARBA00023136"/>
    </source>
</evidence>
<dbReference type="GO" id="GO:0017004">
    <property type="term" value="P:cytochrome complex assembly"/>
    <property type="evidence" value="ECO:0007669"/>
    <property type="project" value="UniProtKB-KW"/>
</dbReference>
<gene>
    <name evidence="9" type="ordered locus">Adeh_0814</name>
</gene>
<dbReference type="HOGENOM" id="CLU_488893_0_0_7"/>
<proteinExistence type="predicted"/>
<dbReference type="Proteomes" id="UP000001935">
    <property type="component" value="Chromosome"/>
</dbReference>
<evidence type="ECO:0000256" key="3">
    <source>
        <dbReference type="ARBA" id="ARBA00022748"/>
    </source>
</evidence>
<evidence type="ECO:0000256" key="7">
    <source>
        <dbReference type="SAM" id="Phobius"/>
    </source>
</evidence>
<keyword evidence="2 7" id="KW-0812">Transmembrane</keyword>
<feature type="transmembrane region" description="Helical" evidence="7">
    <location>
        <begin position="41"/>
        <end position="59"/>
    </location>
</feature>
<dbReference type="Pfam" id="PF05140">
    <property type="entry name" value="ResB"/>
    <property type="match status" value="1"/>
</dbReference>
<evidence type="ECO:0000313" key="10">
    <source>
        <dbReference type="Proteomes" id="UP000001935"/>
    </source>
</evidence>
<dbReference type="KEGG" id="ade:Adeh_0814"/>
<keyword evidence="5 7" id="KW-0472">Membrane</keyword>
<accession>Q2IP61</accession>
<dbReference type="InterPro" id="IPR007816">
    <property type="entry name" value="ResB-like_domain"/>
</dbReference>
<dbReference type="EMBL" id="CP000251">
    <property type="protein sequence ID" value="ABC80589.1"/>
    <property type="molecule type" value="Genomic_DNA"/>
</dbReference>
<feature type="compositionally biased region" description="Basic and acidic residues" evidence="6">
    <location>
        <begin position="1"/>
        <end position="11"/>
    </location>
</feature>
<feature type="transmembrane region" description="Helical" evidence="7">
    <location>
        <begin position="177"/>
        <end position="198"/>
    </location>
</feature>
<reference evidence="9" key="1">
    <citation type="submission" date="2006-01" db="EMBL/GenBank/DDBJ databases">
        <title>Complete sequence of Anaeromyxobacter dehalogenans 2CP-C.</title>
        <authorList>
            <consortium name="US DOE Joint Genome Institute"/>
            <person name="Copeland A."/>
            <person name="Lucas S."/>
            <person name="Lapidus A."/>
            <person name="Barry K."/>
            <person name="Detter J.C."/>
            <person name="Glavina T."/>
            <person name="Hammon N."/>
            <person name="Israni S."/>
            <person name="Pitluck S."/>
            <person name="Brettin T."/>
            <person name="Bruce D."/>
            <person name="Han C."/>
            <person name="Tapia R."/>
            <person name="Gilna P."/>
            <person name="Kiss H."/>
            <person name="Schmutz J."/>
            <person name="Larimer F."/>
            <person name="Land M."/>
            <person name="Kyrpides N."/>
            <person name="Anderson I."/>
            <person name="Sanford R.A."/>
            <person name="Ritalahti K.M."/>
            <person name="Thomas H.S."/>
            <person name="Kirby J.R."/>
            <person name="Zhulin I.B."/>
            <person name="Loeffler F.E."/>
            <person name="Richardson P."/>
        </authorList>
    </citation>
    <scope>NUCLEOTIDE SEQUENCE</scope>
    <source>
        <strain evidence="9">2CP-C</strain>
    </source>
</reference>
<feature type="region of interest" description="Disordered" evidence="6">
    <location>
        <begin position="1"/>
        <end position="31"/>
    </location>
</feature>
<feature type="transmembrane region" description="Helical" evidence="7">
    <location>
        <begin position="65"/>
        <end position="84"/>
    </location>
</feature>
<feature type="transmembrane region" description="Helical" evidence="7">
    <location>
        <begin position="144"/>
        <end position="165"/>
    </location>
</feature>
<dbReference type="PANTHER" id="PTHR31566">
    <property type="entry name" value="CYTOCHROME C BIOGENESIS PROTEIN CCS1, CHLOROPLASTIC"/>
    <property type="match status" value="1"/>
</dbReference>
<keyword evidence="4 7" id="KW-1133">Transmembrane helix</keyword>
<evidence type="ECO:0000256" key="2">
    <source>
        <dbReference type="ARBA" id="ARBA00022692"/>
    </source>
</evidence>
<organism evidence="9 10">
    <name type="scientific">Anaeromyxobacter dehalogenans (strain 2CP-C)</name>
    <dbReference type="NCBI Taxonomy" id="290397"/>
    <lineage>
        <taxon>Bacteria</taxon>
        <taxon>Pseudomonadati</taxon>
        <taxon>Myxococcota</taxon>
        <taxon>Myxococcia</taxon>
        <taxon>Myxococcales</taxon>
        <taxon>Cystobacterineae</taxon>
        <taxon>Anaeromyxobacteraceae</taxon>
        <taxon>Anaeromyxobacter</taxon>
    </lineage>
</organism>
<feature type="transmembrane region" description="Helical" evidence="7">
    <location>
        <begin position="514"/>
        <end position="534"/>
    </location>
</feature>
<protein>
    <submittedName>
        <fullName evidence="9">LigA</fullName>
    </submittedName>
</protein>
<sequence length="557" mass="59251">MVRGARAERPQRRYPVTDSPTRPKPRPAGAADAPAVLEVRLTALLVTGALLAGALLQVWVPPGALTLVVASGIAGAVVLAVALLTPGRLRATIAGFRFTSTLLVALAVFAIIGTLVLQGKPAEFYRLRYGAVAPLILGLHLDDVFHGLPFAGLMALFGAAVIASATQRWPLRARNAGFFLCHLGLITSLGGAAASAALSIRGRIDLHAGGETATHVRVTKAGMDTGGAAPLGFDLRLDRFDLVNYETEYRVGYYRQELVRDEHGTHKQWKLAASFDPDLARHLLPGGDTFRLKAIWPDFTLQDQVTPVAAGGQPALQATLEGQTRWLLPGERLATPDGRAAVVFGWERPAAPPGVLTAFLVSGAERKVIVHTADGESEVALAEGLALAGGAVKLGALVPQAQRARVPATASAEWRRPVVQLEAVRDGAPAEKMMAADQPEALFLDADHALVFERRDGEVKAFLSTVTATRGDESLRTVVAVNEPVTFAGWTLYQVNYNPQDPSYSGLEAVHDPGVAWVFAGFALISLGVAYMFYVEPRLKGRRRTQPDVPASPAQAA</sequence>